<dbReference type="InterPro" id="IPR036188">
    <property type="entry name" value="FAD/NAD-bd_sf"/>
</dbReference>
<evidence type="ECO:0000259" key="1">
    <source>
        <dbReference type="Pfam" id="PF03486"/>
    </source>
</evidence>
<dbReference type="Gene3D" id="3.50.50.60">
    <property type="entry name" value="FAD/NAD(P)-binding domain"/>
    <property type="match status" value="4"/>
</dbReference>
<evidence type="ECO:0000313" key="2">
    <source>
        <dbReference type="EMBL" id="CAF1782738.1"/>
    </source>
</evidence>
<feature type="domain" description="RsdA/BaiN/AoA(So)-like Rossmann fold-like" evidence="1">
    <location>
        <begin position="45"/>
        <end position="101"/>
    </location>
</feature>
<dbReference type="InterPro" id="IPR057661">
    <property type="entry name" value="RsdA/BaiN/AoA(So)_Rossmann"/>
</dbReference>
<dbReference type="Proteomes" id="UP001295469">
    <property type="component" value="Chromosome C09"/>
</dbReference>
<accession>A0A816J477</accession>
<dbReference type="InterPro" id="IPR023166">
    <property type="entry name" value="BaiN-like_dom_sf"/>
</dbReference>
<dbReference type="PANTHER" id="PTHR42887:SF2">
    <property type="entry name" value="OS12G0638800 PROTEIN"/>
    <property type="match status" value="1"/>
</dbReference>
<dbReference type="AlphaFoldDB" id="A0A816J477"/>
<sequence length="391" mass="43521">MQKHKVSNTFPPQFGLVNRFRRYILDREGSSKDTMWASLSNNSLSSISDLPKHCTFQVTTGGVPLFEISLKTMESRLVPNLFFAGEVLDVDGATGGFNFQKHKVSNTFPPQFSLVNRFWRYILDREGSSKDTVWASLSNNSLSSISDLPKHCTFQVTTGGVPLSEISLKTMESRLVPNLFFAGEVLDVDGVTGGFNFQKHKVSNTFPPQFGLVNRFWRYILDHEGSSKDTVWASLSNNSLSLISDLPKHCTFQVTTGGVPLSEISLKTMESRLVPNLFFAGEVLDVDGVTGGFNFQKHKVSNTFPPQFGLVNRFWRYILDHEGSSKDTVWASLSNNSLSLISDLPKHCTFQVTTGGVPLSEISLKTMESRLVPNLFFAGEVNIALFATMFI</sequence>
<dbReference type="InterPro" id="IPR004792">
    <property type="entry name" value="BaiN-like"/>
</dbReference>
<organism evidence="2">
    <name type="scientific">Brassica napus</name>
    <name type="common">Rape</name>
    <dbReference type="NCBI Taxonomy" id="3708"/>
    <lineage>
        <taxon>Eukaryota</taxon>
        <taxon>Viridiplantae</taxon>
        <taxon>Streptophyta</taxon>
        <taxon>Embryophyta</taxon>
        <taxon>Tracheophyta</taxon>
        <taxon>Spermatophyta</taxon>
        <taxon>Magnoliopsida</taxon>
        <taxon>eudicotyledons</taxon>
        <taxon>Gunneridae</taxon>
        <taxon>Pentapetalae</taxon>
        <taxon>rosids</taxon>
        <taxon>malvids</taxon>
        <taxon>Brassicales</taxon>
        <taxon>Brassicaceae</taxon>
        <taxon>Brassiceae</taxon>
        <taxon>Brassica</taxon>
    </lineage>
</organism>
<dbReference type="PANTHER" id="PTHR42887">
    <property type="entry name" value="OS12G0638800 PROTEIN"/>
    <property type="match status" value="1"/>
</dbReference>
<dbReference type="Pfam" id="PF03486">
    <property type="entry name" value="HI0933_like"/>
    <property type="match status" value="3"/>
</dbReference>
<name>A0A816J477_BRANA</name>
<proteinExistence type="predicted"/>
<protein>
    <submittedName>
        <fullName evidence="2">(rape) hypothetical protein</fullName>
    </submittedName>
</protein>
<dbReference type="Gene3D" id="1.10.8.260">
    <property type="entry name" value="HI0933 insert domain-like"/>
    <property type="match status" value="4"/>
</dbReference>
<reference evidence="2" key="1">
    <citation type="submission" date="2021-01" db="EMBL/GenBank/DDBJ databases">
        <authorList>
            <consortium name="Genoscope - CEA"/>
            <person name="William W."/>
        </authorList>
    </citation>
    <scope>NUCLEOTIDE SEQUENCE</scope>
</reference>
<dbReference type="EMBL" id="HG994373">
    <property type="protein sequence ID" value="CAF1782738.1"/>
    <property type="molecule type" value="Genomic_DNA"/>
</dbReference>
<feature type="domain" description="RsdA/BaiN/AoA(So)-like Rossmann fold-like" evidence="1">
    <location>
        <begin position="248"/>
        <end position="297"/>
    </location>
</feature>
<gene>
    <name evidence="2" type="ORF">DARMORV10_C09P60950.1</name>
</gene>
<feature type="domain" description="RsdA/BaiN/AoA(So)-like Rossmann fold-like" evidence="1">
    <location>
        <begin position="143"/>
        <end position="199"/>
    </location>
</feature>